<keyword evidence="3" id="KW-1185">Reference proteome</keyword>
<sequence length="46" mass="4907">MRRAPRGPAPPTERGNPAMKFATAIVCSTQIGAWLLIGALALLMTR</sequence>
<name>A0ABW6SX43_9ACTN</name>
<proteinExistence type="predicted"/>
<keyword evidence="1" id="KW-1133">Transmembrane helix</keyword>
<reference evidence="2 3" key="1">
    <citation type="submission" date="2024-10" db="EMBL/GenBank/DDBJ databases">
        <title>The Natural Products Discovery Center: Release of the First 8490 Sequenced Strains for Exploring Actinobacteria Biosynthetic Diversity.</title>
        <authorList>
            <person name="Kalkreuter E."/>
            <person name="Kautsar S.A."/>
            <person name="Yang D."/>
            <person name="Bader C.D."/>
            <person name="Teijaro C.N."/>
            <person name="Fluegel L."/>
            <person name="Davis C.M."/>
            <person name="Simpson J.R."/>
            <person name="Lauterbach L."/>
            <person name="Steele A.D."/>
            <person name="Gui C."/>
            <person name="Meng S."/>
            <person name="Li G."/>
            <person name="Viehrig K."/>
            <person name="Ye F."/>
            <person name="Su P."/>
            <person name="Kiefer A.F."/>
            <person name="Nichols A."/>
            <person name="Cepeda A.J."/>
            <person name="Yan W."/>
            <person name="Fan B."/>
            <person name="Jiang Y."/>
            <person name="Adhikari A."/>
            <person name="Zheng C.-J."/>
            <person name="Schuster L."/>
            <person name="Cowan T.M."/>
            <person name="Smanski M.J."/>
            <person name="Chevrette M.G."/>
            <person name="De Carvalho L.P.S."/>
            <person name="Shen B."/>
        </authorList>
    </citation>
    <scope>NUCLEOTIDE SEQUENCE [LARGE SCALE GENOMIC DNA]</scope>
    <source>
        <strain evidence="2 3">NPDC002173</strain>
    </source>
</reference>
<protein>
    <submittedName>
        <fullName evidence="2">Uncharacterized protein</fullName>
    </submittedName>
</protein>
<keyword evidence="1" id="KW-0812">Transmembrane</keyword>
<dbReference type="EMBL" id="JBIASD010000017">
    <property type="protein sequence ID" value="MFF3668843.1"/>
    <property type="molecule type" value="Genomic_DNA"/>
</dbReference>
<comment type="caution">
    <text evidence="2">The sequence shown here is derived from an EMBL/GenBank/DDBJ whole genome shotgun (WGS) entry which is preliminary data.</text>
</comment>
<gene>
    <name evidence="2" type="ORF">ACFYXI_24965</name>
</gene>
<dbReference type="RefSeq" id="WP_387414590.1">
    <property type="nucleotide sequence ID" value="NZ_CP191998.1"/>
</dbReference>
<keyword evidence="1" id="KW-0472">Membrane</keyword>
<evidence type="ECO:0000256" key="1">
    <source>
        <dbReference type="SAM" id="Phobius"/>
    </source>
</evidence>
<evidence type="ECO:0000313" key="2">
    <source>
        <dbReference type="EMBL" id="MFF3668843.1"/>
    </source>
</evidence>
<feature type="transmembrane region" description="Helical" evidence="1">
    <location>
        <begin position="21"/>
        <end position="44"/>
    </location>
</feature>
<organism evidence="2 3">
    <name type="scientific">Microtetraspora malaysiensis</name>
    <dbReference type="NCBI Taxonomy" id="161358"/>
    <lineage>
        <taxon>Bacteria</taxon>
        <taxon>Bacillati</taxon>
        <taxon>Actinomycetota</taxon>
        <taxon>Actinomycetes</taxon>
        <taxon>Streptosporangiales</taxon>
        <taxon>Streptosporangiaceae</taxon>
        <taxon>Microtetraspora</taxon>
    </lineage>
</organism>
<accession>A0ABW6SX43</accession>
<dbReference type="Proteomes" id="UP001602013">
    <property type="component" value="Unassembled WGS sequence"/>
</dbReference>
<evidence type="ECO:0000313" key="3">
    <source>
        <dbReference type="Proteomes" id="UP001602013"/>
    </source>
</evidence>